<evidence type="ECO:0000256" key="1">
    <source>
        <dbReference type="ARBA" id="ARBA00023015"/>
    </source>
</evidence>
<dbReference type="InterPro" id="IPR014710">
    <property type="entry name" value="RmlC-like_jellyroll"/>
</dbReference>
<dbReference type="Gene3D" id="1.10.10.10">
    <property type="entry name" value="Winged helix-like DNA-binding domain superfamily/Winged helix DNA-binding domain"/>
    <property type="match status" value="1"/>
</dbReference>
<dbReference type="GO" id="GO:0005829">
    <property type="term" value="C:cytosol"/>
    <property type="evidence" value="ECO:0007669"/>
    <property type="project" value="TreeGrafter"/>
</dbReference>
<evidence type="ECO:0000259" key="4">
    <source>
        <dbReference type="PROSITE" id="PS50042"/>
    </source>
</evidence>
<proteinExistence type="predicted"/>
<gene>
    <name evidence="5" type="ORF">G3T16_19260</name>
</gene>
<dbReference type="Proteomes" id="UP000477680">
    <property type="component" value="Chromosome"/>
</dbReference>
<dbReference type="CDD" id="cd00038">
    <property type="entry name" value="CAP_ED"/>
    <property type="match status" value="1"/>
</dbReference>
<reference evidence="5 6" key="1">
    <citation type="submission" date="2020-02" db="EMBL/GenBank/DDBJ databases">
        <title>Genome sequencing for Kineobactrum sp. M2.</title>
        <authorList>
            <person name="Park S.-J."/>
        </authorList>
    </citation>
    <scope>NUCLEOTIDE SEQUENCE [LARGE SCALE GENOMIC DNA]</scope>
    <source>
        <strain evidence="5 6">M2</strain>
    </source>
</reference>
<dbReference type="SUPFAM" id="SSF51206">
    <property type="entry name" value="cAMP-binding domain-like"/>
    <property type="match status" value="1"/>
</dbReference>
<feature type="domain" description="Cyclic nucleotide-binding" evidence="4">
    <location>
        <begin position="35"/>
        <end position="155"/>
    </location>
</feature>
<organism evidence="5 6">
    <name type="scientific">Kineobactrum salinum</name>
    <dbReference type="NCBI Taxonomy" id="2708301"/>
    <lineage>
        <taxon>Bacteria</taxon>
        <taxon>Pseudomonadati</taxon>
        <taxon>Pseudomonadota</taxon>
        <taxon>Gammaproteobacteria</taxon>
        <taxon>Cellvibrionales</taxon>
        <taxon>Halieaceae</taxon>
        <taxon>Kineobactrum</taxon>
    </lineage>
</organism>
<dbReference type="InterPro" id="IPR036388">
    <property type="entry name" value="WH-like_DNA-bd_sf"/>
</dbReference>
<keyword evidence="1" id="KW-0805">Transcription regulation</keyword>
<dbReference type="AlphaFoldDB" id="A0A6C0U5H1"/>
<protein>
    <submittedName>
        <fullName evidence="5">Crp/Fnr family transcriptional regulator</fullName>
    </submittedName>
</protein>
<dbReference type="PANTHER" id="PTHR24567">
    <property type="entry name" value="CRP FAMILY TRANSCRIPTIONAL REGULATORY PROTEIN"/>
    <property type="match status" value="1"/>
</dbReference>
<keyword evidence="2" id="KW-0238">DNA-binding</keyword>
<dbReference type="InterPro" id="IPR018490">
    <property type="entry name" value="cNMP-bd_dom_sf"/>
</dbReference>
<accession>A0A6C0U5H1</accession>
<dbReference type="SMART" id="SM00100">
    <property type="entry name" value="cNMP"/>
    <property type="match status" value="1"/>
</dbReference>
<dbReference type="InterPro" id="IPR050397">
    <property type="entry name" value="Env_Response_Regulators"/>
</dbReference>
<evidence type="ECO:0000256" key="2">
    <source>
        <dbReference type="ARBA" id="ARBA00023125"/>
    </source>
</evidence>
<dbReference type="EMBL" id="CP048711">
    <property type="protein sequence ID" value="QIB67226.1"/>
    <property type="molecule type" value="Genomic_DNA"/>
</dbReference>
<dbReference type="InterPro" id="IPR036390">
    <property type="entry name" value="WH_DNA-bd_sf"/>
</dbReference>
<dbReference type="KEGG" id="kim:G3T16_19260"/>
<name>A0A6C0U5H1_9GAMM</name>
<dbReference type="PANTHER" id="PTHR24567:SF74">
    <property type="entry name" value="HTH-TYPE TRANSCRIPTIONAL REGULATOR ARCR"/>
    <property type="match status" value="1"/>
</dbReference>
<keyword evidence="3" id="KW-0804">Transcription</keyword>
<evidence type="ECO:0000313" key="5">
    <source>
        <dbReference type="EMBL" id="QIB67226.1"/>
    </source>
</evidence>
<dbReference type="InterPro" id="IPR012318">
    <property type="entry name" value="HTH_CRP"/>
</dbReference>
<evidence type="ECO:0000313" key="6">
    <source>
        <dbReference type="Proteomes" id="UP000477680"/>
    </source>
</evidence>
<keyword evidence="6" id="KW-1185">Reference proteome</keyword>
<dbReference type="SUPFAM" id="SSF46785">
    <property type="entry name" value="Winged helix' DNA-binding domain"/>
    <property type="match status" value="1"/>
</dbReference>
<dbReference type="InterPro" id="IPR000595">
    <property type="entry name" value="cNMP-bd_dom"/>
</dbReference>
<dbReference type="GO" id="GO:0003700">
    <property type="term" value="F:DNA-binding transcription factor activity"/>
    <property type="evidence" value="ECO:0007669"/>
    <property type="project" value="TreeGrafter"/>
</dbReference>
<dbReference type="Gene3D" id="2.60.120.10">
    <property type="entry name" value="Jelly Rolls"/>
    <property type="match status" value="1"/>
</dbReference>
<dbReference type="GO" id="GO:0003677">
    <property type="term" value="F:DNA binding"/>
    <property type="evidence" value="ECO:0007669"/>
    <property type="project" value="UniProtKB-KW"/>
</dbReference>
<evidence type="ECO:0000256" key="3">
    <source>
        <dbReference type="ARBA" id="ARBA00023163"/>
    </source>
</evidence>
<sequence>MGGAQPCLGTRLCVPARKRRFSVTKTPPPASRNRLLAALPAQDQHRFLTVCEEVKLESGSLLSRTGDPVSFVYFPCESFISLMAPATNPGSLEVGLVGTEGMLGTSLLLGVAEAPLPALVQGEGGAWRIAADDFLRQLREQPALRRRLERYLYVTLLQLAQAAACNRFHRLEERVARWMLMTLDRCHSASFHMTHEFLASMLGVRRAGVTGAARALKEQGLIDYRRGELTVIDHTGLLDAACSCYGHDGAVYARILGS</sequence>
<dbReference type="PROSITE" id="PS50042">
    <property type="entry name" value="CNMP_BINDING_3"/>
    <property type="match status" value="1"/>
</dbReference>
<dbReference type="Pfam" id="PF13545">
    <property type="entry name" value="HTH_Crp_2"/>
    <property type="match status" value="1"/>
</dbReference>